<accession>A0A225UP56</accession>
<keyword evidence="3" id="KW-1185">Reference proteome</keyword>
<proteinExistence type="predicted"/>
<feature type="signal peptide" evidence="1">
    <location>
        <begin position="1"/>
        <end position="20"/>
    </location>
</feature>
<sequence>MKKSMTVMIVVCATCTTFWMDLTTLPNFPSQDILYWIISCEIGTPVKRCGPFTKEGKWHTLETRLKASWGALKDILKPEMELDECVETLVFLQTTAELKYASQFNVIGSRHYHGADEMLLQLGNLYDLFKGGKLSYEGQRLQDGIIQMRSHTTGKEYTIKASTFSCLCFLMRTMLLPCHHTMFVRCEMNKKKVIPVNYLHPRWLFQSDQNRPEEEGSDDDISCSASSHMRSVKTRCFEWINKVEGGDGFCRSCCGGNELSRNNSFYFYGRSVT</sequence>
<dbReference type="Proteomes" id="UP000198211">
    <property type="component" value="Unassembled WGS sequence"/>
</dbReference>
<gene>
    <name evidence="2" type="ORF">PHMEG_00035450</name>
</gene>
<feature type="chain" id="PRO_5012668875" description="SWIM-type domain-containing protein" evidence="1">
    <location>
        <begin position="21"/>
        <end position="273"/>
    </location>
</feature>
<dbReference type="AlphaFoldDB" id="A0A225UP56"/>
<keyword evidence="1" id="KW-0732">Signal</keyword>
<organism evidence="2 3">
    <name type="scientific">Phytophthora megakarya</name>
    <dbReference type="NCBI Taxonomy" id="4795"/>
    <lineage>
        <taxon>Eukaryota</taxon>
        <taxon>Sar</taxon>
        <taxon>Stramenopiles</taxon>
        <taxon>Oomycota</taxon>
        <taxon>Peronosporomycetes</taxon>
        <taxon>Peronosporales</taxon>
        <taxon>Peronosporaceae</taxon>
        <taxon>Phytophthora</taxon>
    </lineage>
</organism>
<evidence type="ECO:0000313" key="3">
    <source>
        <dbReference type="Proteomes" id="UP000198211"/>
    </source>
</evidence>
<evidence type="ECO:0000313" key="2">
    <source>
        <dbReference type="EMBL" id="OWY94738.1"/>
    </source>
</evidence>
<evidence type="ECO:0000256" key="1">
    <source>
        <dbReference type="SAM" id="SignalP"/>
    </source>
</evidence>
<comment type="caution">
    <text evidence="2">The sequence shown here is derived from an EMBL/GenBank/DDBJ whole genome shotgun (WGS) entry which is preliminary data.</text>
</comment>
<name>A0A225UP56_9STRA</name>
<reference evidence="3" key="1">
    <citation type="submission" date="2017-03" db="EMBL/GenBank/DDBJ databases">
        <title>Phytopthora megakarya and P. palmivora, two closely related causual agents of cacao black pod achieved similar genome size and gene model numbers by different mechanisms.</title>
        <authorList>
            <person name="Ali S."/>
            <person name="Shao J."/>
            <person name="Larry D.J."/>
            <person name="Kronmiller B."/>
            <person name="Shen D."/>
            <person name="Strem M.D."/>
            <person name="Melnick R.L."/>
            <person name="Guiltinan M.J."/>
            <person name="Tyler B.M."/>
            <person name="Meinhardt L.W."/>
            <person name="Bailey B.A."/>
        </authorList>
    </citation>
    <scope>NUCLEOTIDE SEQUENCE [LARGE SCALE GENOMIC DNA]</scope>
    <source>
        <strain evidence="3">zdho120</strain>
    </source>
</reference>
<dbReference type="OrthoDB" id="123348at2759"/>
<dbReference type="EMBL" id="NBNE01013913">
    <property type="protein sequence ID" value="OWY94738.1"/>
    <property type="molecule type" value="Genomic_DNA"/>
</dbReference>
<protein>
    <recommendedName>
        <fullName evidence="4">SWIM-type domain-containing protein</fullName>
    </recommendedName>
</protein>
<evidence type="ECO:0008006" key="4">
    <source>
        <dbReference type="Google" id="ProtNLM"/>
    </source>
</evidence>